<gene>
    <name evidence="1" type="primary">ORF121409</name>
</gene>
<evidence type="ECO:0000313" key="1">
    <source>
        <dbReference type="EMBL" id="CEK80532.1"/>
    </source>
</evidence>
<name>A0A0B7AIX8_9EUPU</name>
<reference evidence="1" key="1">
    <citation type="submission" date="2014-12" db="EMBL/GenBank/DDBJ databases">
        <title>Insight into the proteome of Arion vulgaris.</title>
        <authorList>
            <person name="Aradska J."/>
            <person name="Bulat T."/>
            <person name="Smidak R."/>
            <person name="Sarate P."/>
            <person name="Gangsoo J."/>
            <person name="Sialana F."/>
            <person name="Bilban M."/>
            <person name="Lubec G."/>
        </authorList>
    </citation>
    <scope>NUCLEOTIDE SEQUENCE</scope>
    <source>
        <tissue evidence="1">Skin</tissue>
    </source>
</reference>
<sequence length="70" mass="7491">MSILKCGALPPLVNRVHSGVSSETFPLRPAWVIKPSLPPEAIAFSTENFIPLIGHRSTKAYVVAAAFSSN</sequence>
<proteinExistence type="predicted"/>
<dbReference type="AlphaFoldDB" id="A0A0B7AIX8"/>
<accession>A0A0B7AIX8</accession>
<dbReference type="EMBL" id="HACG01033667">
    <property type="protein sequence ID" value="CEK80532.1"/>
    <property type="molecule type" value="Transcribed_RNA"/>
</dbReference>
<organism evidence="1">
    <name type="scientific">Arion vulgaris</name>
    <dbReference type="NCBI Taxonomy" id="1028688"/>
    <lineage>
        <taxon>Eukaryota</taxon>
        <taxon>Metazoa</taxon>
        <taxon>Spiralia</taxon>
        <taxon>Lophotrochozoa</taxon>
        <taxon>Mollusca</taxon>
        <taxon>Gastropoda</taxon>
        <taxon>Heterobranchia</taxon>
        <taxon>Euthyneura</taxon>
        <taxon>Panpulmonata</taxon>
        <taxon>Eupulmonata</taxon>
        <taxon>Stylommatophora</taxon>
        <taxon>Helicina</taxon>
        <taxon>Arionoidea</taxon>
        <taxon>Arionidae</taxon>
        <taxon>Arion</taxon>
    </lineage>
</organism>
<protein>
    <submittedName>
        <fullName evidence="1">Uncharacterized protein</fullName>
    </submittedName>
</protein>